<evidence type="ECO:0000313" key="1">
    <source>
        <dbReference type="EMBL" id="MDO7836273.1"/>
    </source>
</evidence>
<gene>
    <name evidence="1" type="ORF">Q4610_14585</name>
</gene>
<protein>
    <recommendedName>
        <fullName evidence="3">Nuclear transport factor 2 family protein</fullName>
    </recommendedName>
</protein>
<dbReference type="EMBL" id="JAUQOM010000007">
    <property type="protein sequence ID" value="MDO7836273.1"/>
    <property type="molecule type" value="Genomic_DNA"/>
</dbReference>
<keyword evidence="2" id="KW-1185">Reference proteome</keyword>
<proteinExistence type="predicted"/>
<name>A0ABT8ZQB6_9SPHN</name>
<dbReference type="Proteomes" id="UP001176471">
    <property type="component" value="Unassembled WGS sequence"/>
</dbReference>
<dbReference type="SUPFAM" id="SSF54427">
    <property type="entry name" value="NTF2-like"/>
    <property type="match status" value="1"/>
</dbReference>
<evidence type="ECO:0008006" key="3">
    <source>
        <dbReference type="Google" id="ProtNLM"/>
    </source>
</evidence>
<evidence type="ECO:0000313" key="2">
    <source>
        <dbReference type="Proteomes" id="UP001176471"/>
    </source>
</evidence>
<comment type="caution">
    <text evidence="1">The sequence shown here is derived from an EMBL/GenBank/DDBJ whole genome shotgun (WGS) entry which is preliminary data.</text>
</comment>
<dbReference type="RefSeq" id="WP_304536688.1">
    <property type="nucleotide sequence ID" value="NZ_JAUQOM010000007.1"/>
</dbReference>
<accession>A0ABT8ZQB6</accession>
<reference evidence="1" key="1">
    <citation type="submission" date="2023-07" db="EMBL/GenBank/DDBJ databases">
        <title>Bacterial whole genome sequence for Sphingobium sp. HBC34.</title>
        <authorList>
            <person name="Le V."/>
            <person name="Ko S.-R."/>
            <person name="Ahn C.-Y."/>
            <person name="Oh H.-M."/>
        </authorList>
    </citation>
    <scope>NUCLEOTIDE SEQUENCE</scope>
    <source>
        <strain evidence="1">HBC34</strain>
    </source>
</reference>
<organism evidence="1 2">
    <name type="scientific">Sphingobium cyanobacteriorum</name>
    <dbReference type="NCBI Taxonomy" id="3063954"/>
    <lineage>
        <taxon>Bacteria</taxon>
        <taxon>Pseudomonadati</taxon>
        <taxon>Pseudomonadota</taxon>
        <taxon>Alphaproteobacteria</taxon>
        <taxon>Sphingomonadales</taxon>
        <taxon>Sphingomonadaceae</taxon>
        <taxon>Sphingobium</taxon>
    </lineage>
</organism>
<dbReference type="Gene3D" id="3.10.450.50">
    <property type="match status" value="1"/>
</dbReference>
<dbReference type="InterPro" id="IPR032710">
    <property type="entry name" value="NTF2-like_dom_sf"/>
</dbReference>
<sequence>MISDLQAFERQLRDARSKRDIEVALAHLAEDVRFASPVAGRVVPETGGVVSSKGTLRRY</sequence>